<gene>
    <name evidence="2" type="ORF">PoB_007154800</name>
</gene>
<dbReference type="EMBL" id="BLXT01007988">
    <property type="protein sequence ID" value="GFO45043.1"/>
    <property type="molecule type" value="Genomic_DNA"/>
</dbReference>
<dbReference type="Proteomes" id="UP000735302">
    <property type="component" value="Unassembled WGS sequence"/>
</dbReference>
<evidence type="ECO:0000313" key="3">
    <source>
        <dbReference type="Proteomes" id="UP000735302"/>
    </source>
</evidence>
<feature type="region of interest" description="Disordered" evidence="1">
    <location>
        <begin position="96"/>
        <end position="118"/>
    </location>
</feature>
<feature type="compositionally biased region" description="Basic and acidic residues" evidence="1">
    <location>
        <begin position="96"/>
        <end position="109"/>
    </location>
</feature>
<keyword evidence="3" id="KW-1185">Reference proteome</keyword>
<feature type="compositionally biased region" description="Basic residues" evidence="1">
    <location>
        <begin position="61"/>
        <end position="71"/>
    </location>
</feature>
<feature type="region of interest" description="Disordered" evidence="1">
    <location>
        <begin position="1"/>
        <end position="20"/>
    </location>
</feature>
<name>A0AAV4DLC7_9GAST</name>
<dbReference type="AlphaFoldDB" id="A0AAV4DLC7"/>
<evidence type="ECO:0000313" key="2">
    <source>
        <dbReference type="EMBL" id="GFO45043.1"/>
    </source>
</evidence>
<feature type="compositionally biased region" description="Polar residues" evidence="1">
    <location>
        <begin position="73"/>
        <end position="82"/>
    </location>
</feature>
<evidence type="ECO:0000256" key="1">
    <source>
        <dbReference type="SAM" id="MobiDB-lite"/>
    </source>
</evidence>
<sequence length="118" mass="13173">MEPLSLDYDTANDADVAPQNSSSSFFLEAYGSRAPTPSNGSTAEAEIIQDIITLDESSATNRRHVNKRPKKSFPQQRASQSAFETEMIEAAKRLANKKEHEISDDEHFKKNLVPSFSR</sequence>
<proteinExistence type="predicted"/>
<organism evidence="2 3">
    <name type="scientific">Plakobranchus ocellatus</name>
    <dbReference type="NCBI Taxonomy" id="259542"/>
    <lineage>
        <taxon>Eukaryota</taxon>
        <taxon>Metazoa</taxon>
        <taxon>Spiralia</taxon>
        <taxon>Lophotrochozoa</taxon>
        <taxon>Mollusca</taxon>
        <taxon>Gastropoda</taxon>
        <taxon>Heterobranchia</taxon>
        <taxon>Euthyneura</taxon>
        <taxon>Panpulmonata</taxon>
        <taxon>Sacoglossa</taxon>
        <taxon>Placobranchoidea</taxon>
        <taxon>Plakobranchidae</taxon>
        <taxon>Plakobranchus</taxon>
    </lineage>
</organism>
<protein>
    <submittedName>
        <fullName evidence="2">Uncharacterized protein</fullName>
    </submittedName>
</protein>
<comment type="caution">
    <text evidence="2">The sequence shown here is derived from an EMBL/GenBank/DDBJ whole genome shotgun (WGS) entry which is preliminary data.</text>
</comment>
<feature type="region of interest" description="Disordered" evidence="1">
    <location>
        <begin position="59"/>
        <end position="82"/>
    </location>
</feature>
<reference evidence="2 3" key="1">
    <citation type="journal article" date="2021" name="Elife">
        <title>Chloroplast acquisition without the gene transfer in kleptoplastic sea slugs, Plakobranchus ocellatus.</title>
        <authorList>
            <person name="Maeda T."/>
            <person name="Takahashi S."/>
            <person name="Yoshida T."/>
            <person name="Shimamura S."/>
            <person name="Takaki Y."/>
            <person name="Nagai Y."/>
            <person name="Toyoda A."/>
            <person name="Suzuki Y."/>
            <person name="Arimoto A."/>
            <person name="Ishii H."/>
            <person name="Satoh N."/>
            <person name="Nishiyama T."/>
            <person name="Hasebe M."/>
            <person name="Maruyama T."/>
            <person name="Minagawa J."/>
            <person name="Obokata J."/>
            <person name="Shigenobu S."/>
        </authorList>
    </citation>
    <scope>NUCLEOTIDE SEQUENCE [LARGE SCALE GENOMIC DNA]</scope>
</reference>
<accession>A0AAV4DLC7</accession>